<protein>
    <recommendedName>
        <fullName evidence="1">Helicase HerA-like C-terminal domain-containing protein</fullName>
    </recommendedName>
</protein>
<dbReference type="PANTHER" id="PTHR30121:SF6">
    <property type="entry name" value="SLR6007 PROTEIN"/>
    <property type="match status" value="1"/>
</dbReference>
<dbReference type="InterPro" id="IPR051162">
    <property type="entry name" value="T4SS_component"/>
</dbReference>
<feature type="non-terminal residue" evidence="2">
    <location>
        <position position="1"/>
    </location>
</feature>
<name>A0A2J4P7C7_9ENTR</name>
<gene>
    <name evidence="2" type="ORF">CWN50_37200</name>
</gene>
<accession>A0A2J4P7C7</accession>
<organism evidence="2 3">
    <name type="scientific">Klebsiella michiganensis</name>
    <dbReference type="NCBI Taxonomy" id="1134687"/>
    <lineage>
        <taxon>Bacteria</taxon>
        <taxon>Pseudomonadati</taxon>
        <taxon>Pseudomonadota</taxon>
        <taxon>Gammaproteobacteria</taxon>
        <taxon>Enterobacterales</taxon>
        <taxon>Enterobacteriaceae</taxon>
        <taxon>Klebsiella/Raoultella group</taxon>
        <taxon>Klebsiella</taxon>
    </lineage>
</organism>
<evidence type="ECO:0000313" key="2">
    <source>
        <dbReference type="EMBL" id="PLL12248.1"/>
    </source>
</evidence>
<dbReference type="AlphaFoldDB" id="A0A2J4P7C7"/>
<feature type="non-terminal residue" evidence="2">
    <location>
        <position position="209"/>
    </location>
</feature>
<comment type="caution">
    <text evidence="2">The sequence shown here is derived from an EMBL/GenBank/DDBJ whole genome shotgun (WGS) entry which is preliminary data.</text>
</comment>
<proteinExistence type="predicted"/>
<dbReference type="InterPro" id="IPR027417">
    <property type="entry name" value="P-loop_NTPase"/>
</dbReference>
<reference evidence="2 3" key="1">
    <citation type="submission" date="2017-11" db="EMBL/GenBank/DDBJ databases">
        <authorList>
            <person name="Han C.G."/>
        </authorList>
    </citation>
    <scope>NUCLEOTIDE SEQUENCE [LARGE SCALE GENOMIC DNA]</scope>
    <source>
        <strain evidence="2 3">A11</strain>
    </source>
</reference>
<sequence>TGIAESGQSSEKLQARLEKIGATDWQPHANPVVLWDIFGEKGHPVRATVSDLGPLLLARLLNLNEVQSGVLNIIFRIADDRGLLLLDFKDLRAITQYIGDNAKAFQNQYGNISSASVGAIQRGLLTLEQQGAEHFFGEPMLDIQDWMRVDAQGKGVINILSAEKLYQMPKLYAASLLWMLSELYERLPEAGDQEKPKLVFFFDEAHLLF</sequence>
<dbReference type="PANTHER" id="PTHR30121">
    <property type="entry name" value="UNCHARACTERIZED PROTEIN YJGR-RELATED"/>
    <property type="match status" value="1"/>
</dbReference>
<dbReference type="InterPro" id="IPR033186">
    <property type="entry name" value="HerA_C"/>
</dbReference>
<dbReference type="SUPFAM" id="SSF52540">
    <property type="entry name" value="P-loop containing nucleoside triphosphate hydrolases"/>
    <property type="match status" value="1"/>
</dbReference>
<evidence type="ECO:0000259" key="1">
    <source>
        <dbReference type="Pfam" id="PF05872"/>
    </source>
</evidence>
<dbReference type="Pfam" id="PF05872">
    <property type="entry name" value="HerA_C"/>
    <property type="match status" value="1"/>
</dbReference>
<reference evidence="2 3" key="2">
    <citation type="submission" date="2018-01" db="EMBL/GenBank/DDBJ databases">
        <title>Genomic study of Klebsiella pneumoniae.</title>
        <authorList>
            <person name="Yang Y."/>
            <person name="Bicalho R."/>
        </authorList>
    </citation>
    <scope>NUCLEOTIDE SEQUENCE [LARGE SCALE GENOMIC DNA]</scope>
    <source>
        <strain evidence="2 3">A11</strain>
    </source>
</reference>
<evidence type="ECO:0000313" key="3">
    <source>
        <dbReference type="Proteomes" id="UP000234505"/>
    </source>
</evidence>
<dbReference type="Proteomes" id="UP000234505">
    <property type="component" value="Unassembled WGS sequence"/>
</dbReference>
<dbReference type="EMBL" id="PIDS01002451">
    <property type="protein sequence ID" value="PLL12248.1"/>
    <property type="molecule type" value="Genomic_DNA"/>
</dbReference>
<feature type="domain" description="Helicase HerA-like C-terminal" evidence="1">
    <location>
        <begin position="1"/>
        <end position="209"/>
    </location>
</feature>